<feature type="coiled-coil region" evidence="1">
    <location>
        <begin position="46"/>
        <end position="73"/>
    </location>
</feature>
<dbReference type="Pfam" id="PF15768">
    <property type="entry name" value="CC190"/>
    <property type="match status" value="1"/>
</dbReference>
<dbReference type="RefSeq" id="XP_025847049.1">
    <property type="nucleotide sequence ID" value="XM_025991264.1"/>
</dbReference>
<evidence type="ECO:0000313" key="3">
    <source>
        <dbReference type="Proteomes" id="UP001652641"/>
    </source>
</evidence>
<feature type="region of interest" description="Disordered" evidence="2">
    <location>
        <begin position="119"/>
        <end position="242"/>
    </location>
</feature>
<sequence length="317" mass="35993">MKRMERHMVMGPLYMHFDLERKNTRWAEARLSQRLQRLEHICLYHMKLLTQEQRQLQKELQRLQQDIIKKKLSSYLGNEIQKRPEDVLVPSPPGRQKHRVPQANKVRALATNTTQEIYKSKTQVPPFHQAGLRDSVKSKEQSLPPNYKASHFTAEKIQAREKDCLRPPKGKESNKGMSTLCQDGDVSTHTVDQGPGSSPAGESGRAHVDEATSEDASLKPDPQAGRQSPLNPRECAGNWKGESTTPTFSELFAKVRNAHYLRHRVPPESERLLTIGEIFGHEESLQPRAAQEHEDTVAPLWFSHSCFLPTQSTLSGS</sequence>
<proteinExistence type="predicted"/>
<protein>
    <submittedName>
        <fullName evidence="4 5">Coiled-coil domain-containing protein 190 isoform X1</fullName>
    </submittedName>
</protein>
<evidence type="ECO:0000256" key="1">
    <source>
        <dbReference type="SAM" id="Coils"/>
    </source>
</evidence>
<dbReference type="PANTHER" id="PTHR36871:SF1">
    <property type="entry name" value="COILED-COIL DOMAIN-CONTAINING PROTEIN 190"/>
    <property type="match status" value="1"/>
</dbReference>
<feature type="compositionally biased region" description="Basic and acidic residues" evidence="2">
    <location>
        <begin position="153"/>
        <end position="174"/>
    </location>
</feature>
<dbReference type="RefSeq" id="XP_025847050.1">
    <property type="nucleotide sequence ID" value="XM_025991265.1"/>
</dbReference>
<reference evidence="4" key="2">
    <citation type="submission" date="2025-04" db="UniProtKB">
        <authorList>
            <consortium name="RefSeq"/>
        </authorList>
    </citation>
    <scope>IDENTIFICATION</scope>
    <source>
        <strain evidence="4">TameXAggressive cross</strain>
        <tissue evidence="4">Blood</tissue>
    </source>
</reference>
<gene>
    <name evidence="4 5" type="primary">CCDC190</name>
</gene>
<evidence type="ECO:0000256" key="2">
    <source>
        <dbReference type="SAM" id="MobiDB-lite"/>
    </source>
</evidence>
<dbReference type="GeneID" id="112914308"/>
<accession>A0A3Q7RNA8</accession>
<evidence type="ECO:0000313" key="4">
    <source>
        <dbReference type="RefSeq" id="XP_025847049.1"/>
    </source>
</evidence>
<dbReference type="InterPro" id="IPR031525">
    <property type="entry name" value="CC190"/>
</dbReference>
<dbReference type="CTD" id="339512"/>
<evidence type="ECO:0000313" key="5">
    <source>
        <dbReference type="RefSeq" id="XP_025847050.1"/>
    </source>
</evidence>
<organism evidence="3 4">
    <name type="scientific">Vulpes vulpes</name>
    <name type="common">Red fox</name>
    <dbReference type="NCBI Taxonomy" id="9627"/>
    <lineage>
        <taxon>Eukaryota</taxon>
        <taxon>Metazoa</taxon>
        <taxon>Chordata</taxon>
        <taxon>Craniata</taxon>
        <taxon>Vertebrata</taxon>
        <taxon>Euteleostomi</taxon>
        <taxon>Mammalia</taxon>
        <taxon>Eutheria</taxon>
        <taxon>Laurasiatheria</taxon>
        <taxon>Carnivora</taxon>
        <taxon>Caniformia</taxon>
        <taxon>Canidae</taxon>
        <taxon>Vulpes</taxon>
    </lineage>
</organism>
<name>A0A3Q7RNA8_VULVU</name>
<dbReference type="AlphaFoldDB" id="A0A3Q7RNA8"/>
<keyword evidence="3" id="KW-1185">Reference proteome</keyword>
<dbReference type="PANTHER" id="PTHR36871">
    <property type="entry name" value="COILED-COIL DOMAIN-CONTAINING PROTEIN 190"/>
    <property type="match status" value="1"/>
</dbReference>
<keyword evidence="1" id="KW-0175">Coiled coil</keyword>
<dbReference type="KEGG" id="vvp:112914308"/>
<reference key="1">
    <citation type="submission" date="2019-01" db="UniProtKB">
        <authorList>
            <consortium name="RefSeq"/>
        </authorList>
    </citation>
    <scope>IDENTIFICATION</scope>
    <source>
        <strain evidence="5">TameXAggressive cross</strain>
        <tissue evidence="5">Blood</tissue>
    </source>
</reference>
<feature type="compositionally biased region" description="Polar residues" evidence="2">
    <location>
        <begin position="175"/>
        <end position="191"/>
    </location>
</feature>
<dbReference type="Proteomes" id="UP001652641">
    <property type="component" value="Chromosome 5"/>
</dbReference>